<comment type="pathway">
    <text evidence="10">Amine and polyamine biosynthesis; S-adenosylmethioninamine biosynthesis; S-adenosylmethioninamine from S-adenosyl-L-methionine: step 1/1.</text>
</comment>
<sequence>MNIAKTIKTQTNLREPEAVINLLLIELYLRKQLSTKKLAHKVKLPLPIVSAIKKELIKLDFASEEQGTRLTRKGVLYVEQHLGWASVNKTEYLKIVDSKEEQEHLKKEMVRELRTGISDRPVVAVAYDQAFATIETIVERAFLLLERPDFINKRILFLGDDDLSSLAVGLLLKKFQRTSTERKDILTVYELSEAIIHCIETTANKLGLTINCQQIDFRRGSQERYDHQFDYIYVDPPYTLSGLKLFLSRAVSCSKLGDSRIFLSFGEKDPANQLAIQKLFCLQNLVLVQLRPAFNQYSGASVIGGLSTLYELSTQTDSYATILADQPYYERIYTAELNPRQSIYQCQNCRETYVIGAQEPIKTIEELKRETCSVCKNDTFLRSARRKQPELKTKQYLGNHYLIELKGGAEEKLTSVSAVEEIMLEIVRECELTAVTHYFHQFDPWGVSGVVILSESHFTIHTWPEESYAAVDLFVCCELPSQAHFLSLLVSMFELKAIEYQKINRGELSVEIK</sequence>
<protein>
    <recommendedName>
        <fullName evidence="10">S-adenosylmethionine decarboxylase proenzyme</fullName>
        <shortName evidence="10">AdoMetDC</shortName>
        <shortName evidence="10">SAMDC</shortName>
        <ecNumber evidence="10">4.1.1.50</ecNumber>
    </recommendedName>
    <component>
        <recommendedName>
            <fullName evidence="10">S-adenosylmethionine decarboxylase beta chain</fullName>
        </recommendedName>
    </component>
    <component>
        <recommendedName>
            <fullName evidence="10">S-adenosylmethionine decarboxylase alpha chain</fullName>
        </recommendedName>
    </component>
</protein>
<dbReference type="Pfam" id="PF02675">
    <property type="entry name" value="AdoMet_dc"/>
    <property type="match status" value="1"/>
</dbReference>
<dbReference type="Gene3D" id="3.60.90.10">
    <property type="entry name" value="S-adenosylmethionine decarboxylase"/>
    <property type="match status" value="1"/>
</dbReference>
<evidence type="ECO:0000256" key="5">
    <source>
        <dbReference type="ARBA" id="ARBA00023115"/>
    </source>
</evidence>
<dbReference type="NCBIfam" id="TIGR03330">
    <property type="entry name" value="SAM_DCase_Bsu"/>
    <property type="match status" value="1"/>
</dbReference>
<dbReference type="InterPro" id="IPR002052">
    <property type="entry name" value="DNA_methylase_N6_adenine_CS"/>
</dbReference>
<dbReference type="RefSeq" id="WP_209557650.1">
    <property type="nucleotide sequence ID" value="NZ_JAEDXU010000005.1"/>
</dbReference>
<name>A0ABS4CJS6_9ENTE</name>
<dbReference type="PROSITE" id="PS00092">
    <property type="entry name" value="N6_MTASE"/>
    <property type="match status" value="1"/>
</dbReference>
<evidence type="ECO:0000256" key="10">
    <source>
        <dbReference type="HAMAP-Rule" id="MF_00464"/>
    </source>
</evidence>
<evidence type="ECO:0000256" key="3">
    <source>
        <dbReference type="ARBA" id="ARBA00022813"/>
    </source>
</evidence>
<feature type="domain" description="N(4)-bis(aminopropyl)spermidine synthase C-terminal" evidence="11">
    <location>
        <begin position="110"/>
        <end position="306"/>
    </location>
</feature>
<feature type="modified residue" description="Pyruvic acid (Ser); by autocatalysis" evidence="10">
    <location>
        <position position="456"/>
    </location>
</feature>
<feature type="active site" description="Schiff-base intermediate with substrate; via pyruvic acid" evidence="10">
    <location>
        <position position="456"/>
    </location>
</feature>
<dbReference type="EC" id="4.1.1.50" evidence="10"/>
<dbReference type="InterPro" id="IPR016067">
    <property type="entry name" value="S-AdoMet_deCO2ase_core"/>
</dbReference>
<feature type="active site" description="Proton acceptor; for processing activity" evidence="10">
    <location>
        <position position="461"/>
    </location>
</feature>
<evidence type="ECO:0000313" key="13">
    <source>
        <dbReference type="Proteomes" id="UP000673375"/>
    </source>
</evidence>
<comment type="similarity">
    <text evidence="10">Belongs to the prokaryotic AdoMetDC family. Type 1 subfamily.</text>
</comment>
<gene>
    <name evidence="12" type="primary">speD</name>
    <name evidence="10" type="synonym">speH</name>
    <name evidence="12" type="ORF">I6N96_11325</name>
</gene>
<dbReference type="PANTHER" id="PTHR33866">
    <property type="entry name" value="S-ADENOSYLMETHIONINE DECARBOXYLASE PROENZYME"/>
    <property type="match status" value="1"/>
</dbReference>
<evidence type="ECO:0000256" key="6">
    <source>
        <dbReference type="ARBA" id="ARBA00023145"/>
    </source>
</evidence>
<dbReference type="Pfam" id="PF01861">
    <property type="entry name" value="BpsA_C"/>
    <property type="match status" value="1"/>
</dbReference>
<evidence type="ECO:0000256" key="8">
    <source>
        <dbReference type="ARBA" id="ARBA00023270"/>
    </source>
</evidence>
<keyword evidence="4 10" id="KW-0745">Spermidine biosynthesis</keyword>
<evidence type="ECO:0000256" key="4">
    <source>
        <dbReference type="ARBA" id="ARBA00023066"/>
    </source>
</evidence>
<keyword evidence="1 10" id="KW-0949">S-adenosyl-L-methionine</keyword>
<comment type="catalytic activity">
    <reaction evidence="10">
        <text>S-adenosyl-L-methionine + H(+) = S-adenosyl 3-(methylsulfanyl)propylamine + CO2</text>
        <dbReference type="Rhea" id="RHEA:15981"/>
        <dbReference type="ChEBI" id="CHEBI:15378"/>
        <dbReference type="ChEBI" id="CHEBI:16526"/>
        <dbReference type="ChEBI" id="CHEBI:57443"/>
        <dbReference type="ChEBI" id="CHEBI:59789"/>
        <dbReference type="EC" id="4.1.1.50"/>
    </reaction>
</comment>
<dbReference type="HAMAP" id="MF_00464">
    <property type="entry name" value="AdoMetDC_1"/>
    <property type="match status" value="1"/>
</dbReference>
<dbReference type="InterPro" id="IPR029063">
    <property type="entry name" value="SAM-dependent_MTases_sf"/>
</dbReference>
<keyword evidence="3 10" id="KW-0068">Autocatalytic cleavage</keyword>
<dbReference type="InterPro" id="IPR002723">
    <property type="entry name" value="BpsA_C"/>
</dbReference>
<keyword evidence="5 10" id="KW-0620">Polyamine biosynthesis</keyword>
<feature type="chain" id="PRO_5044941936" description="S-adenosylmethionine decarboxylase beta chain" evidence="10">
    <location>
        <begin position="1"/>
        <end position="455"/>
    </location>
</feature>
<keyword evidence="9 10" id="KW-0670">Pyruvate</keyword>
<dbReference type="SUPFAM" id="SSF53335">
    <property type="entry name" value="S-adenosyl-L-methionine-dependent methyltransferases"/>
    <property type="match status" value="1"/>
</dbReference>
<keyword evidence="13" id="KW-1185">Reference proteome</keyword>
<keyword evidence="7 10" id="KW-0456">Lyase</keyword>
<feature type="chain" id="PRO_5044941937" description="S-adenosylmethionine decarboxylase alpha chain" evidence="10">
    <location>
        <begin position="456"/>
        <end position="513"/>
    </location>
</feature>
<dbReference type="InterPro" id="IPR017716">
    <property type="entry name" value="S-AdoMet_deCOase_pro-enz"/>
</dbReference>
<feature type="site" description="Cleavage (non-hydrolytic); by autolysis" evidence="10">
    <location>
        <begin position="455"/>
        <end position="456"/>
    </location>
</feature>
<evidence type="ECO:0000256" key="7">
    <source>
        <dbReference type="ARBA" id="ARBA00023239"/>
    </source>
</evidence>
<dbReference type="Proteomes" id="UP000673375">
    <property type="component" value="Unassembled WGS sequence"/>
</dbReference>
<evidence type="ECO:0000256" key="9">
    <source>
        <dbReference type="ARBA" id="ARBA00023317"/>
    </source>
</evidence>
<organism evidence="12 13">
    <name type="scientific">Enterococcus larvae</name>
    <dbReference type="NCBI Taxonomy" id="2794352"/>
    <lineage>
        <taxon>Bacteria</taxon>
        <taxon>Bacillati</taxon>
        <taxon>Bacillota</taxon>
        <taxon>Bacilli</taxon>
        <taxon>Lactobacillales</taxon>
        <taxon>Enterococcaceae</taxon>
        <taxon>Enterococcus</taxon>
    </lineage>
</organism>
<evidence type="ECO:0000259" key="11">
    <source>
        <dbReference type="Pfam" id="PF01861"/>
    </source>
</evidence>
<keyword evidence="6 10" id="KW-0865">Zymogen</keyword>
<proteinExistence type="inferred from homology"/>
<feature type="active site" description="Proton donor; for catalytic activity" evidence="10">
    <location>
        <position position="476"/>
    </location>
</feature>
<comment type="subunit">
    <text evidence="10">Heterotetramer of two alpha and two beta chains arranged as a dimer of alpha/beta heterodimers.</text>
</comment>
<dbReference type="InterPro" id="IPR003826">
    <property type="entry name" value="AdoMetDC_fam_prok"/>
</dbReference>
<dbReference type="SUPFAM" id="SSF56276">
    <property type="entry name" value="S-adenosylmethionine decarboxylase"/>
    <property type="match status" value="1"/>
</dbReference>
<dbReference type="EMBL" id="JAEDXU010000005">
    <property type="protein sequence ID" value="MBP1046859.1"/>
    <property type="molecule type" value="Genomic_DNA"/>
</dbReference>
<evidence type="ECO:0000313" key="12">
    <source>
        <dbReference type="EMBL" id="MBP1046859.1"/>
    </source>
</evidence>
<comment type="cofactor">
    <cofactor evidence="10">
        <name>pyruvate</name>
        <dbReference type="ChEBI" id="CHEBI:15361"/>
    </cofactor>
    <text evidence="10">Binds 1 pyruvoyl group covalently per subunit.</text>
</comment>
<comment type="caution">
    <text evidence="12">The sequence shown here is derived from an EMBL/GenBank/DDBJ whole genome shotgun (WGS) entry which is preliminary data.</text>
</comment>
<dbReference type="Gene3D" id="3.40.50.150">
    <property type="entry name" value="Vaccinia Virus protein VP39"/>
    <property type="match status" value="1"/>
</dbReference>
<keyword evidence="8 10" id="KW-0704">Schiff base</keyword>
<keyword evidence="2 10" id="KW-0210">Decarboxylase</keyword>
<dbReference type="GO" id="GO:0004014">
    <property type="term" value="F:adenosylmethionine decarboxylase activity"/>
    <property type="evidence" value="ECO:0007669"/>
    <property type="project" value="UniProtKB-EC"/>
</dbReference>
<comment type="PTM">
    <text evidence="10">Is synthesized initially as an inactive proenzyme. Formation of the active enzyme involves a self-maturation process in which the active site pyruvoyl group is generated from an internal serine residue via an autocatalytic post-translational modification. Two non-identical subunits are generated from the proenzyme in this reaction, and the pyruvate is formed at the N-terminus of the alpha chain, which is derived from the carboxyl end of the proenzyme. The post-translation cleavage follows an unusual pathway, termed non-hydrolytic serinolysis, in which the side chain hydroxyl group of the serine supplies its oxygen atom to form the C-terminus of the beta chain, while the remainder of the serine residue undergoes an oxidative deamination to produce ammonia and the pyruvoyl group blocking the N-terminus of the alpha chain.</text>
</comment>
<comment type="function">
    <text evidence="10">Catalyzes the decarboxylation of S-adenosylmethionine to S-adenosylmethioninamine (dcAdoMet), the propylamine donor required for the synthesis of the polyamines spermine and spermidine from the diamine putrescine.</text>
</comment>
<reference evidence="12 13" key="1">
    <citation type="submission" date="2020-12" db="EMBL/GenBank/DDBJ databases">
        <title>Vagococcus allomyrinae sp. nov. and Enterococcus lavae sp. nov., isolated from the larvae of Allomyrina dichotoma.</title>
        <authorList>
            <person name="Lee S.D."/>
        </authorList>
    </citation>
    <scope>NUCLEOTIDE SEQUENCE [LARGE SCALE GENOMIC DNA]</scope>
    <source>
        <strain evidence="12 13">BWM-S5</strain>
    </source>
</reference>
<evidence type="ECO:0000256" key="1">
    <source>
        <dbReference type="ARBA" id="ARBA00022691"/>
    </source>
</evidence>
<accession>A0ABS4CJS6</accession>
<dbReference type="PANTHER" id="PTHR33866:SF2">
    <property type="entry name" value="S-ADENOSYLMETHIONINE DECARBOXYLASE PROENZYME"/>
    <property type="match status" value="1"/>
</dbReference>
<evidence type="ECO:0000256" key="2">
    <source>
        <dbReference type="ARBA" id="ARBA00022793"/>
    </source>
</evidence>